<dbReference type="InterPro" id="IPR003474">
    <property type="entry name" value="Glcn_transporter"/>
</dbReference>
<dbReference type="PANTHER" id="PTHR30354">
    <property type="entry name" value="GNT FAMILY GLUCONATE TRANSPORTER"/>
    <property type="match status" value="1"/>
</dbReference>
<dbReference type="RefSeq" id="WP_346336247.1">
    <property type="nucleotide sequence ID" value="NZ_JBBYXI010000001.1"/>
</dbReference>
<evidence type="ECO:0000313" key="2">
    <source>
        <dbReference type="EMBL" id="MEN3930287.1"/>
    </source>
</evidence>
<gene>
    <name evidence="2" type="ORF">WJT86_04320</name>
</gene>
<feature type="transmembrane region" description="Helical" evidence="1">
    <location>
        <begin position="107"/>
        <end position="140"/>
    </location>
</feature>
<dbReference type="Proteomes" id="UP001418637">
    <property type="component" value="Unassembled WGS sequence"/>
</dbReference>
<reference evidence="2 3" key="1">
    <citation type="submission" date="2024-04" db="EMBL/GenBank/DDBJ databases">
        <title>A novel species isolated from cricket.</title>
        <authorList>
            <person name="Wang H.-C."/>
        </authorList>
    </citation>
    <scope>NUCLEOTIDE SEQUENCE [LARGE SCALE GENOMIC DNA]</scope>
    <source>
        <strain evidence="2 3">WL0021</strain>
    </source>
</reference>
<accession>A0ABV0BHX3</accession>
<keyword evidence="3" id="KW-1185">Reference proteome</keyword>
<dbReference type="PANTHER" id="PTHR30354:SF26">
    <property type="entry name" value="TRANSPORTER, PUTATIVE-RELATED"/>
    <property type="match status" value="1"/>
</dbReference>
<feature type="transmembrane region" description="Helical" evidence="1">
    <location>
        <begin position="35"/>
        <end position="53"/>
    </location>
</feature>
<feature type="transmembrane region" description="Helical" evidence="1">
    <location>
        <begin position="12"/>
        <end position="29"/>
    </location>
</feature>
<feature type="transmembrane region" description="Helical" evidence="1">
    <location>
        <begin position="269"/>
        <end position="286"/>
    </location>
</feature>
<feature type="transmembrane region" description="Helical" evidence="1">
    <location>
        <begin position="237"/>
        <end position="263"/>
    </location>
</feature>
<proteinExistence type="predicted"/>
<evidence type="ECO:0000313" key="3">
    <source>
        <dbReference type="Proteomes" id="UP001418637"/>
    </source>
</evidence>
<feature type="transmembrane region" description="Helical" evidence="1">
    <location>
        <begin position="147"/>
        <end position="165"/>
    </location>
</feature>
<name>A0ABV0BHX3_9HYPH</name>
<dbReference type="EMBL" id="JBBYXI010000001">
    <property type="protein sequence ID" value="MEN3930287.1"/>
    <property type="molecule type" value="Genomic_DNA"/>
</dbReference>
<evidence type="ECO:0000256" key="1">
    <source>
        <dbReference type="SAM" id="Phobius"/>
    </source>
</evidence>
<keyword evidence="1" id="KW-1133">Transmembrane helix</keyword>
<keyword evidence="1" id="KW-0472">Membrane</keyword>
<feature type="transmembrane region" description="Helical" evidence="1">
    <location>
        <begin position="65"/>
        <end position="87"/>
    </location>
</feature>
<protein>
    <submittedName>
        <fullName evidence="2">SLC13 family permease</fullName>
    </submittedName>
</protein>
<comment type="caution">
    <text evidence="2">The sequence shown here is derived from an EMBL/GenBank/DDBJ whole genome shotgun (WGS) entry which is preliminary data.</text>
</comment>
<dbReference type="Pfam" id="PF02447">
    <property type="entry name" value="GntP_permease"/>
    <property type="match status" value="1"/>
</dbReference>
<keyword evidence="1" id="KW-0812">Transmembrane</keyword>
<feature type="transmembrane region" description="Helical" evidence="1">
    <location>
        <begin position="185"/>
        <end position="204"/>
    </location>
</feature>
<organism evidence="2 3">
    <name type="scientific">Hohaiivirga grylli</name>
    <dbReference type="NCBI Taxonomy" id="3133970"/>
    <lineage>
        <taxon>Bacteria</taxon>
        <taxon>Pseudomonadati</taxon>
        <taxon>Pseudomonadota</taxon>
        <taxon>Alphaproteobacteria</taxon>
        <taxon>Hyphomicrobiales</taxon>
        <taxon>Methylobacteriaceae</taxon>
        <taxon>Hohaiivirga</taxon>
    </lineage>
</organism>
<sequence length="307" mass="31993">MPASNFAAGEQLLLVYALVAILALIVLIARYKLNPFIALVVVSIGMGLAAGMSPTKIVDSFQSGVGSTLGFIAVVVALGTMLGKLLAESGGAERIAMTLLNLFGQKNVHWAIMFVAFIVGMPVFFQVGFVLLIPLVFAIAKRTGTSLILIGVPLVAGLSIAHGLVPRHPAAILAVGAYKANLGLTIIYSIIVGLPAAILAGPLYGKLIAPRIALPTHNPMMKELTGQQDENRELPGFGISLFTILLPVILMVASSIGDLYWAADPKREILAHAALSFIGSPIVALLSPCSFLSEALAAIAASTVMTC</sequence>